<evidence type="ECO:0000256" key="8">
    <source>
        <dbReference type="ARBA" id="ARBA00023136"/>
    </source>
</evidence>
<dbReference type="Gene3D" id="1.10.3080.10">
    <property type="entry name" value="Clc chloride channel"/>
    <property type="match status" value="1"/>
</dbReference>
<gene>
    <name evidence="14" type="ORF">TrCOL_g9706</name>
</gene>
<keyword evidence="15" id="KW-1185">Reference proteome</keyword>
<evidence type="ECO:0000256" key="7">
    <source>
        <dbReference type="ARBA" id="ARBA00023122"/>
    </source>
</evidence>
<evidence type="ECO:0000313" key="15">
    <source>
        <dbReference type="Proteomes" id="UP001165065"/>
    </source>
</evidence>
<feature type="compositionally biased region" description="Basic and acidic residues" evidence="12">
    <location>
        <begin position="1"/>
        <end position="15"/>
    </location>
</feature>
<keyword evidence="4" id="KW-0677">Repeat</keyword>
<dbReference type="PANTHER" id="PTHR11689:SF136">
    <property type="entry name" value="H(+)_CL(-) EXCHANGE TRANSPORTER 7"/>
    <property type="match status" value="1"/>
</dbReference>
<name>A0A9W7L9S9_9STRA</name>
<evidence type="ECO:0000256" key="5">
    <source>
        <dbReference type="ARBA" id="ARBA00022989"/>
    </source>
</evidence>
<keyword evidence="2 11" id="KW-0813">Transport</keyword>
<feature type="transmembrane region" description="Helical" evidence="11">
    <location>
        <begin position="99"/>
        <end position="120"/>
    </location>
</feature>
<feature type="transmembrane region" description="Helical" evidence="11">
    <location>
        <begin position="56"/>
        <end position="79"/>
    </location>
</feature>
<evidence type="ECO:0000256" key="11">
    <source>
        <dbReference type="RuleBase" id="RU361221"/>
    </source>
</evidence>
<comment type="subcellular location">
    <subcellularLocation>
        <location evidence="1 11">Membrane</location>
        <topology evidence="1 11">Multi-pass membrane protein</topology>
    </subcellularLocation>
</comment>
<feature type="transmembrane region" description="Helical" evidence="11">
    <location>
        <begin position="255"/>
        <end position="277"/>
    </location>
</feature>
<dbReference type="GO" id="GO:0016020">
    <property type="term" value="C:membrane"/>
    <property type="evidence" value="ECO:0007669"/>
    <property type="project" value="UniProtKB-SubCell"/>
</dbReference>
<keyword evidence="7 10" id="KW-0129">CBS domain</keyword>
<dbReference type="OrthoDB" id="428525at2759"/>
<evidence type="ECO:0000256" key="9">
    <source>
        <dbReference type="ARBA" id="ARBA00023214"/>
    </source>
</evidence>
<dbReference type="InterPro" id="IPR051280">
    <property type="entry name" value="Cl-channel/antiporter"/>
</dbReference>
<dbReference type="SMART" id="SM00116">
    <property type="entry name" value="CBS"/>
    <property type="match status" value="1"/>
</dbReference>
<feature type="region of interest" description="Disordered" evidence="12">
    <location>
        <begin position="756"/>
        <end position="802"/>
    </location>
</feature>
<feature type="transmembrane region" description="Helical" evidence="11">
    <location>
        <begin position="317"/>
        <end position="340"/>
    </location>
</feature>
<dbReference type="SUPFAM" id="SSF54631">
    <property type="entry name" value="CBS-domain pair"/>
    <property type="match status" value="1"/>
</dbReference>
<feature type="compositionally biased region" description="Acidic residues" evidence="12">
    <location>
        <begin position="772"/>
        <end position="788"/>
    </location>
</feature>
<evidence type="ECO:0000256" key="1">
    <source>
        <dbReference type="ARBA" id="ARBA00004141"/>
    </source>
</evidence>
<dbReference type="PANTHER" id="PTHR11689">
    <property type="entry name" value="CHLORIDE CHANNEL PROTEIN CLC FAMILY MEMBER"/>
    <property type="match status" value="1"/>
</dbReference>
<keyword evidence="9 11" id="KW-0868">Chloride</keyword>
<dbReference type="GO" id="GO:0005254">
    <property type="term" value="F:chloride channel activity"/>
    <property type="evidence" value="ECO:0007669"/>
    <property type="project" value="UniProtKB-UniRule"/>
</dbReference>
<evidence type="ECO:0000256" key="10">
    <source>
        <dbReference type="PROSITE-ProRule" id="PRU00703"/>
    </source>
</evidence>
<keyword evidence="3 11" id="KW-0812">Transmembrane</keyword>
<dbReference type="PRINTS" id="PR00762">
    <property type="entry name" value="CLCHANNEL"/>
</dbReference>
<comment type="caution">
    <text evidence="11">Lacks conserved residue(s) required for the propagation of feature annotation.</text>
</comment>
<comment type="similarity">
    <text evidence="11">Belongs to the chloride channel (TC 2.A.49) family.</text>
</comment>
<evidence type="ECO:0000256" key="4">
    <source>
        <dbReference type="ARBA" id="ARBA00022737"/>
    </source>
</evidence>
<sequence>MEMKNNPSKKGDIARSKSPQRSPVRVATATLSELGKKKETCFDNIVHVAKKVDPSLLSWTSLVVGGILLGVVEYCLTIFQVAINTWKHDILMKNMSSNALGVMYFVGLNCFLALIAACLVSKFSPICGGSGLPEMKALLNGTKVPNMLSKRTLLVKVIGIGLVVAAGFPVGQEGPMVHIGAIICSGVFSSRIFNPLDEDEVRVETAVDNGSFQSQKGLFATIGGAAGIAAAFNAPIGGILYVFEELSTFWTPDTTFRAFVCTAFAALSAQVCLYGGIGANHLESRVIFNVQDLRTIEGGVGGAGTNASQLGWTYLDFPFFILLSLICAIFSSIYTYGGVFMNRVRKNAKWRETNVAKISEVVAVCFFIGLLETCIPLVGAWNCKEMPVEAALDDELEMSSWGCANRQEYNPLSTLFFGGEEGVMKQMLGETTMFVDWDISVLLAFFVIYYTLSIFSLGLAIPLGTFIPQVVGGAVLGRVMGELVHMLDISPEKLSGPGTYSFIGAGAMLAGFTRMTVAVEVILIEASGAIGLSVPMMMSIIFARSVADRLLHAYDEQMLELKGYEFVHDEPHVEVERLIALDICTECPALGVVVGMAEARQAISNCSDELDAIPVGDGREGVLGLVSKRTLMDKIRINRRISVRINRRRSGIPSPQRTLQERIGSSLFSTDSRRGSFGEIGEVASDIIKGMAIDLTPMIDRDPYTVPSRTPIRRVYKLFRRMDLKHLVVTGYDNQCVGVISRHNLLRHRTRQEIEKLARSHNGRNMESGITEGDEGEESDDDDEDGGELVEFFGRSPPELQI</sequence>
<evidence type="ECO:0000256" key="3">
    <source>
        <dbReference type="ARBA" id="ARBA00022692"/>
    </source>
</evidence>
<keyword evidence="8 11" id="KW-0472">Membrane</keyword>
<dbReference type="InterPro" id="IPR046342">
    <property type="entry name" value="CBS_dom_sf"/>
</dbReference>
<feature type="transmembrane region" description="Helical" evidence="11">
    <location>
        <begin position="153"/>
        <end position="171"/>
    </location>
</feature>
<feature type="region of interest" description="Disordered" evidence="12">
    <location>
        <begin position="1"/>
        <end position="24"/>
    </location>
</feature>
<feature type="transmembrane region" description="Helical" evidence="11">
    <location>
        <begin position="361"/>
        <end position="381"/>
    </location>
</feature>
<dbReference type="InterPro" id="IPR000644">
    <property type="entry name" value="CBS_dom"/>
</dbReference>
<evidence type="ECO:0000256" key="12">
    <source>
        <dbReference type="SAM" id="MobiDB-lite"/>
    </source>
</evidence>
<dbReference type="PROSITE" id="PS51371">
    <property type="entry name" value="CBS"/>
    <property type="match status" value="1"/>
</dbReference>
<keyword evidence="5 11" id="KW-1133">Transmembrane helix</keyword>
<accession>A0A9W7L9S9</accession>
<keyword evidence="6 11" id="KW-0406">Ion transport</keyword>
<comment type="caution">
    <text evidence="14">The sequence shown here is derived from an EMBL/GenBank/DDBJ whole genome shotgun (WGS) entry which is preliminary data.</text>
</comment>
<dbReference type="InterPro" id="IPR014743">
    <property type="entry name" value="Cl-channel_core"/>
</dbReference>
<dbReference type="EMBL" id="BRYA01000131">
    <property type="protein sequence ID" value="GMI40522.1"/>
    <property type="molecule type" value="Genomic_DNA"/>
</dbReference>
<feature type="domain" description="CBS" evidence="13">
    <location>
        <begin position="698"/>
        <end position="757"/>
    </location>
</feature>
<evidence type="ECO:0000256" key="2">
    <source>
        <dbReference type="ARBA" id="ARBA00022448"/>
    </source>
</evidence>
<dbReference type="InterPro" id="IPR001807">
    <property type="entry name" value="ClC"/>
</dbReference>
<evidence type="ECO:0000259" key="13">
    <source>
        <dbReference type="PROSITE" id="PS51371"/>
    </source>
</evidence>
<proteinExistence type="inferred from homology"/>
<feature type="transmembrane region" description="Helical" evidence="11">
    <location>
        <begin position="434"/>
        <end position="452"/>
    </location>
</feature>
<dbReference type="Proteomes" id="UP001165065">
    <property type="component" value="Unassembled WGS sequence"/>
</dbReference>
<dbReference type="AlphaFoldDB" id="A0A9W7L9S9"/>
<dbReference type="Pfam" id="PF00571">
    <property type="entry name" value="CBS"/>
    <property type="match status" value="1"/>
</dbReference>
<evidence type="ECO:0000256" key="6">
    <source>
        <dbReference type="ARBA" id="ARBA00023065"/>
    </source>
</evidence>
<feature type="transmembrane region" description="Helical" evidence="11">
    <location>
        <begin position="218"/>
        <end position="243"/>
    </location>
</feature>
<evidence type="ECO:0000313" key="14">
    <source>
        <dbReference type="EMBL" id="GMI40522.1"/>
    </source>
</evidence>
<dbReference type="Pfam" id="PF00654">
    <property type="entry name" value="Voltage_CLC"/>
    <property type="match status" value="1"/>
</dbReference>
<organism evidence="14 15">
    <name type="scientific">Triparma columacea</name>
    <dbReference type="NCBI Taxonomy" id="722753"/>
    <lineage>
        <taxon>Eukaryota</taxon>
        <taxon>Sar</taxon>
        <taxon>Stramenopiles</taxon>
        <taxon>Ochrophyta</taxon>
        <taxon>Bolidophyceae</taxon>
        <taxon>Parmales</taxon>
        <taxon>Triparmaceae</taxon>
        <taxon>Triparma</taxon>
    </lineage>
</organism>
<feature type="transmembrane region" description="Helical" evidence="11">
    <location>
        <begin position="530"/>
        <end position="547"/>
    </location>
</feature>
<reference evidence="15" key="1">
    <citation type="journal article" date="2023" name="Commun. Biol.">
        <title>Genome analysis of Parmales, the sister group of diatoms, reveals the evolutionary specialization of diatoms from phago-mixotrophs to photoautotrophs.</title>
        <authorList>
            <person name="Ban H."/>
            <person name="Sato S."/>
            <person name="Yoshikawa S."/>
            <person name="Yamada K."/>
            <person name="Nakamura Y."/>
            <person name="Ichinomiya M."/>
            <person name="Sato N."/>
            <person name="Blanc-Mathieu R."/>
            <person name="Endo H."/>
            <person name="Kuwata A."/>
            <person name="Ogata H."/>
        </authorList>
    </citation>
    <scope>NUCLEOTIDE SEQUENCE [LARGE SCALE GENOMIC DNA]</scope>
</reference>
<dbReference type="SUPFAM" id="SSF81340">
    <property type="entry name" value="Clc chloride channel"/>
    <property type="match status" value="1"/>
</dbReference>
<dbReference type="Gene3D" id="3.10.580.10">
    <property type="entry name" value="CBS-domain"/>
    <property type="match status" value="1"/>
</dbReference>
<protein>
    <recommendedName>
        <fullName evidence="11">Chloride channel protein</fullName>
    </recommendedName>
</protein>